<dbReference type="AlphaFoldDB" id="A0A6L2LQ93"/>
<organism evidence="2">
    <name type="scientific">Tanacetum cinerariifolium</name>
    <name type="common">Dalmatian daisy</name>
    <name type="synonym">Chrysanthemum cinerariifolium</name>
    <dbReference type="NCBI Taxonomy" id="118510"/>
    <lineage>
        <taxon>Eukaryota</taxon>
        <taxon>Viridiplantae</taxon>
        <taxon>Streptophyta</taxon>
        <taxon>Embryophyta</taxon>
        <taxon>Tracheophyta</taxon>
        <taxon>Spermatophyta</taxon>
        <taxon>Magnoliopsida</taxon>
        <taxon>eudicotyledons</taxon>
        <taxon>Gunneridae</taxon>
        <taxon>Pentapetalae</taxon>
        <taxon>asterids</taxon>
        <taxon>campanulids</taxon>
        <taxon>Asterales</taxon>
        <taxon>Asteraceae</taxon>
        <taxon>Asteroideae</taxon>
        <taxon>Anthemideae</taxon>
        <taxon>Anthemidinae</taxon>
        <taxon>Tanacetum</taxon>
    </lineage>
</organism>
<evidence type="ECO:0000313" key="2">
    <source>
        <dbReference type="EMBL" id="GEU63117.1"/>
    </source>
</evidence>
<feature type="compositionally biased region" description="Polar residues" evidence="1">
    <location>
        <begin position="126"/>
        <end position="143"/>
    </location>
</feature>
<accession>A0A6L2LQ93</accession>
<proteinExistence type="predicted"/>
<sequence>MYLPQYSKDMYQNTICEESLVEVTAPPPKPSRRRQKRLAIVRNEDAPRCTLWTNEEEIALRKGWVHVSEYSAKGNARKTDGFWTEVLDYLGKKKINPVVERTICLKWWEQVVPKYSYPNDAKKSKTSGSSSFNTESNDASFNLNFDAGDEDENEVQEIPRSMGRDKARGSKKKGAG</sequence>
<dbReference type="EMBL" id="BKCJ010004792">
    <property type="protein sequence ID" value="GEU63117.1"/>
    <property type="molecule type" value="Genomic_DNA"/>
</dbReference>
<protein>
    <submittedName>
        <fullName evidence="2">Uncharacterized protein</fullName>
    </submittedName>
</protein>
<evidence type="ECO:0000256" key="1">
    <source>
        <dbReference type="SAM" id="MobiDB-lite"/>
    </source>
</evidence>
<gene>
    <name evidence="2" type="ORF">Tci_035095</name>
</gene>
<name>A0A6L2LQ93_TANCI</name>
<comment type="caution">
    <text evidence="2">The sequence shown here is derived from an EMBL/GenBank/DDBJ whole genome shotgun (WGS) entry which is preliminary data.</text>
</comment>
<feature type="region of interest" description="Disordered" evidence="1">
    <location>
        <begin position="118"/>
        <end position="176"/>
    </location>
</feature>
<reference evidence="2" key="1">
    <citation type="journal article" date="2019" name="Sci. Rep.">
        <title>Draft genome of Tanacetum cinerariifolium, the natural source of mosquito coil.</title>
        <authorList>
            <person name="Yamashiro T."/>
            <person name="Shiraishi A."/>
            <person name="Satake H."/>
            <person name="Nakayama K."/>
        </authorList>
    </citation>
    <scope>NUCLEOTIDE SEQUENCE</scope>
</reference>